<feature type="signal peptide" evidence="2">
    <location>
        <begin position="1"/>
        <end position="36"/>
    </location>
</feature>
<accession>A0A9X3M6H2</accession>
<dbReference type="PROSITE" id="PS51257">
    <property type="entry name" value="PROKAR_LIPOPROTEIN"/>
    <property type="match status" value="1"/>
</dbReference>
<dbReference type="RefSeq" id="WP_269954730.1">
    <property type="nucleotide sequence ID" value="NZ_JAKMUV010000003.1"/>
</dbReference>
<evidence type="ECO:0000256" key="1">
    <source>
        <dbReference type="SAM" id="MobiDB-lite"/>
    </source>
</evidence>
<feature type="compositionally biased region" description="Low complexity" evidence="1">
    <location>
        <begin position="241"/>
        <end position="265"/>
    </location>
</feature>
<name>A0A9X3M6H2_9CORY</name>
<evidence type="ECO:0000313" key="3">
    <source>
        <dbReference type="EMBL" id="MCZ9304666.1"/>
    </source>
</evidence>
<keyword evidence="2" id="KW-0732">Signal</keyword>
<reference evidence="3" key="1">
    <citation type="submission" date="2022-02" db="EMBL/GenBank/DDBJ databases">
        <title>Corynebacterium sp. from urogenital microbiome.</title>
        <authorList>
            <person name="Cappelli E.A."/>
            <person name="Ribeiro T.G."/>
            <person name="Peixe L."/>
        </authorList>
    </citation>
    <scope>NUCLEOTIDE SEQUENCE</scope>
    <source>
        <strain evidence="3">C9Ua_112</strain>
    </source>
</reference>
<evidence type="ECO:0008006" key="5">
    <source>
        <dbReference type="Google" id="ProtNLM"/>
    </source>
</evidence>
<proteinExistence type="predicted"/>
<evidence type="ECO:0000256" key="2">
    <source>
        <dbReference type="SAM" id="SignalP"/>
    </source>
</evidence>
<evidence type="ECO:0000313" key="4">
    <source>
        <dbReference type="Proteomes" id="UP001146505"/>
    </source>
</evidence>
<dbReference type="GeneID" id="301812660"/>
<sequence>MIRFPLSISRRVTRIGVASVAAVAACGTVALTPASADTLVSQLPGASADGTVVVTDSPRVKVDVEAADAASGTVKVTVKNTYDHKFRCAAPGAAPKDSKPAELPNAVATSDIVSQAVNYYREQPFSPKDGVAAPILGVVPTTPFLKYVPAGSLGRLFGKDIATRASLARQWDSARLAGHTAELAPFDLEPLATQEFTVKLNAPGNGERTEFAAGALLYCTDVTADPKQSYIFAGYQPGAKPAPATAGSSRPAGSAPSSLLGSSSR</sequence>
<organism evidence="3 4">
    <name type="scientific">Corynebacterium macclintockiae</name>
    <dbReference type="NCBI Taxonomy" id="2913501"/>
    <lineage>
        <taxon>Bacteria</taxon>
        <taxon>Bacillati</taxon>
        <taxon>Actinomycetota</taxon>
        <taxon>Actinomycetes</taxon>
        <taxon>Mycobacteriales</taxon>
        <taxon>Corynebacteriaceae</taxon>
        <taxon>Corynebacterium</taxon>
    </lineage>
</organism>
<keyword evidence="4" id="KW-1185">Reference proteome</keyword>
<comment type="caution">
    <text evidence="3">The sequence shown here is derived from an EMBL/GenBank/DDBJ whole genome shotgun (WGS) entry which is preliminary data.</text>
</comment>
<gene>
    <name evidence="3" type="ORF">L8U58_03815</name>
</gene>
<protein>
    <recommendedName>
        <fullName evidence="5">Tat pathway signal sequence domain protein</fullName>
    </recommendedName>
</protein>
<feature type="chain" id="PRO_5040828438" description="Tat pathway signal sequence domain protein" evidence="2">
    <location>
        <begin position="37"/>
        <end position="265"/>
    </location>
</feature>
<dbReference type="EMBL" id="JAKMUV010000003">
    <property type="protein sequence ID" value="MCZ9304666.1"/>
    <property type="molecule type" value="Genomic_DNA"/>
</dbReference>
<dbReference type="AlphaFoldDB" id="A0A9X3M6H2"/>
<dbReference type="Proteomes" id="UP001146505">
    <property type="component" value="Unassembled WGS sequence"/>
</dbReference>
<feature type="region of interest" description="Disordered" evidence="1">
    <location>
        <begin position="239"/>
        <end position="265"/>
    </location>
</feature>